<dbReference type="PANTHER" id="PTHR43178:SF5">
    <property type="entry name" value="LIPOAMIDE ACYLTRANSFERASE COMPONENT OF BRANCHED-CHAIN ALPHA-KETO ACID DEHYDROGENASE COMPLEX, MITOCHONDRIAL"/>
    <property type="match status" value="1"/>
</dbReference>
<dbReference type="GO" id="GO:0016746">
    <property type="term" value="F:acyltransferase activity"/>
    <property type="evidence" value="ECO:0007669"/>
    <property type="project" value="UniProtKB-KW"/>
</dbReference>
<dbReference type="Proteomes" id="UP000830375">
    <property type="component" value="Unassembled WGS sequence"/>
</dbReference>
<keyword evidence="12" id="KW-1185">Reference proteome</keyword>
<dbReference type="PROSITE" id="PS00189">
    <property type="entry name" value="LIPOYL"/>
    <property type="match status" value="1"/>
</dbReference>
<name>A0ABQ8MWQ7_LABRO</name>
<feature type="domain" description="Lipoyl-binding" evidence="9">
    <location>
        <begin position="20"/>
        <end position="99"/>
    </location>
</feature>
<organism evidence="11 12">
    <name type="scientific">Labeo rohita</name>
    <name type="common">Indian major carp</name>
    <name type="synonym">Cyprinus rohita</name>
    <dbReference type="NCBI Taxonomy" id="84645"/>
    <lineage>
        <taxon>Eukaryota</taxon>
        <taxon>Metazoa</taxon>
        <taxon>Chordata</taxon>
        <taxon>Craniata</taxon>
        <taxon>Vertebrata</taxon>
        <taxon>Euteleostomi</taxon>
        <taxon>Actinopterygii</taxon>
        <taxon>Neopterygii</taxon>
        <taxon>Teleostei</taxon>
        <taxon>Ostariophysi</taxon>
        <taxon>Cypriniformes</taxon>
        <taxon>Cyprinidae</taxon>
        <taxon>Labeoninae</taxon>
        <taxon>Labeonini</taxon>
        <taxon>Labeo</taxon>
    </lineage>
</organism>
<dbReference type="SUPFAM" id="SSF47005">
    <property type="entry name" value="Peripheral subunit-binding domain of 2-oxo acid dehydrogenase complex"/>
    <property type="match status" value="1"/>
</dbReference>
<evidence type="ECO:0000256" key="3">
    <source>
        <dbReference type="ARBA" id="ARBA00007317"/>
    </source>
</evidence>
<evidence type="ECO:0000259" key="9">
    <source>
        <dbReference type="PROSITE" id="PS50968"/>
    </source>
</evidence>
<evidence type="ECO:0000259" key="10">
    <source>
        <dbReference type="PROSITE" id="PS51826"/>
    </source>
</evidence>
<dbReference type="CDD" id="cd06849">
    <property type="entry name" value="lipoyl_domain"/>
    <property type="match status" value="1"/>
</dbReference>
<keyword evidence="6" id="KW-0809">Transit peptide</keyword>
<gene>
    <name evidence="11" type="ORF">H4Q32_003723</name>
</gene>
<accession>A0ABQ8MWQ7</accession>
<dbReference type="InterPro" id="IPR001078">
    <property type="entry name" value="2-oxoacid_DH_actylTfrase"/>
</dbReference>
<evidence type="ECO:0000256" key="6">
    <source>
        <dbReference type="ARBA" id="ARBA00022946"/>
    </source>
</evidence>
<evidence type="ECO:0000313" key="11">
    <source>
        <dbReference type="EMBL" id="KAI2667281.1"/>
    </source>
</evidence>
<comment type="caution">
    <text evidence="11">The sequence shown here is derived from an EMBL/GenBank/DDBJ whole genome shotgun (WGS) entry which is preliminary data.</text>
</comment>
<proteinExistence type="inferred from homology"/>
<keyword evidence="7 8" id="KW-0012">Acyltransferase</keyword>
<evidence type="ECO:0000256" key="1">
    <source>
        <dbReference type="ARBA" id="ARBA00001938"/>
    </source>
</evidence>
<evidence type="ECO:0000256" key="8">
    <source>
        <dbReference type="RuleBase" id="RU003423"/>
    </source>
</evidence>
<dbReference type="SUPFAM" id="SSF51230">
    <property type="entry name" value="Single hybrid motif"/>
    <property type="match status" value="1"/>
</dbReference>
<dbReference type="PROSITE" id="PS51826">
    <property type="entry name" value="PSBD"/>
    <property type="match status" value="1"/>
</dbReference>
<dbReference type="EC" id="2.3.1.-" evidence="8"/>
<protein>
    <recommendedName>
        <fullName evidence="8">Dihydrolipoamide acetyltransferase component of pyruvate dehydrogenase complex</fullName>
        <ecNumber evidence="8">2.3.1.-</ecNumber>
    </recommendedName>
</protein>
<dbReference type="InterPro" id="IPR023213">
    <property type="entry name" value="CAT-like_dom_sf"/>
</dbReference>
<comment type="cofactor">
    <cofactor evidence="1 8">
        <name>(R)-lipoate</name>
        <dbReference type="ChEBI" id="CHEBI:83088"/>
    </cofactor>
</comment>
<dbReference type="Gene3D" id="2.40.50.100">
    <property type="match status" value="1"/>
</dbReference>
<evidence type="ECO:0000313" key="12">
    <source>
        <dbReference type="Proteomes" id="UP000830375"/>
    </source>
</evidence>
<dbReference type="Gene3D" id="4.10.320.10">
    <property type="entry name" value="E3-binding domain"/>
    <property type="match status" value="1"/>
</dbReference>
<keyword evidence="5 8" id="KW-0450">Lipoyl</keyword>
<dbReference type="InterPro" id="IPR004167">
    <property type="entry name" value="PSBD"/>
</dbReference>
<dbReference type="Pfam" id="PF02817">
    <property type="entry name" value="E3_binding"/>
    <property type="match status" value="1"/>
</dbReference>
<dbReference type="InterPro" id="IPR036625">
    <property type="entry name" value="E3-bd_dom_sf"/>
</dbReference>
<dbReference type="InterPro" id="IPR011053">
    <property type="entry name" value="Single_hybrid_motif"/>
</dbReference>
<evidence type="ECO:0000256" key="2">
    <source>
        <dbReference type="ARBA" id="ARBA00004305"/>
    </source>
</evidence>
<dbReference type="SUPFAM" id="SSF52777">
    <property type="entry name" value="CoA-dependent acyltransferases"/>
    <property type="match status" value="1"/>
</dbReference>
<reference evidence="11 12" key="1">
    <citation type="submission" date="2022-01" db="EMBL/GenBank/DDBJ databases">
        <title>A high-quality chromosome-level genome assembly of rohu carp, Labeo rohita.</title>
        <authorList>
            <person name="Arick M.A. II"/>
            <person name="Hsu C.-Y."/>
            <person name="Magbanua Z."/>
            <person name="Pechanova O."/>
            <person name="Grover C."/>
            <person name="Miller E."/>
            <person name="Thrash A."/>
            <person name="Ezzel L."/>
            <person name="Alam S."/>
            <person name="Benzie J."/>
            <person name="Hamilton M."/>
            <person name="Karsi A."/>
            <person name="Lawrence M.L."/>
            <person name="Peterson D.G."/>
        </authorList>
    </citation>
    <scope>NUCLEOTIDE SEQUENCE [LARGE SCALE GENOMIC DNA]</scope>
    <source>
        <strain evidence="12">BAU-BD-2019</strain>
        <tissue evidence="11">Blood</tissue>
    </source>
</reference>
<dbReference type="PANTHER" id="PTHR43178">
    <property type="entry name" value="DIHYDROLIPOAMIDE ACETYLTRANSFERASE COMPONENT OF PYRUVATE DEHYDROGENASE COMPLEX"/>
    <property type="match status" value="1"/>
</dbReference>
<dbReference type="Pfam" id="PF00198">
    <property type="entry name" value="2-oxoacid_dh"/>
    <property type="match status" value="1"/>
</dbReference>
<comment type="subcellular location">
    <subcellularLocation>
        <location evidence="2">Mitochondrion matrix</location>
    </subcellularLocation>
</comment>
<comment type="similarity">
    <text evidence="3 8">Belongs to the 2-oxoacid dehydrogenase family.</text>
</comment>
<evidence type="ECO:0000256" key="5">
    <source>
        <dbReference type="ARBA" id="ARBA00022823"/>
    </source>
</evidence>
<dbReference type="Pfam" id="PF00364">
    <property type="entry name" value="Biotin_lipoyl"/>
    <property type="match status" value="1"/>
</dbReference>
<sequence length="362" mass="39179">MLIWSGRSPAFIISERVLGKHGGGDTSAVFSENTETSAYPLRHQYVKEGDRVSQFDSICEVQSDKASVTITSRYDGIIRKLYYDVDAIAHVGSPLVDIETDKALEGAPEEDVVETPAVSHQQSHQEIKGQKTQATPAVRRLAMENNIKLSEVVGTGKDGRILKEDIINFLAKQTGAILPYEVQKTPTPTAVTPPKEKTPIMAPPAIPRPKAMVKTMTAALKIPHFGYCDEVDLTQLVRLRSELKELAESRGVKLSYMPFFIKASHNIGLAMDTPQGLLVPNVKSVQALSVFDIAVELNRLQALGSSGQLSTADLTGGTFTLSNIGSIGGTYAKPVILPPEVAIGALGKIQVSRLFSSPFNKK</sequence>
<feature type="domain" description="Peripheral subunit-binding (PSBD)" evidence="10">
    <location>
        <begin position="133"/>
        <end position="170"/>
    </location>
</feature>
<dbReference type="InterPro" id="IPR050743">
    <property type="entry name" value="2-oxoacid_DH_E2_comp"/>
</dbReference>
<dbReference type="PROSITE" id="PS50968">
    <property type="entry name" value="BIOTINYL_LIPOYL"/>
    <property type="match status" value="1"/>
</dbReference>
<dbReference type="InterPro" id="IPR003016">
    <property type="entry name" value="2-oxoA_DH_lipoyl-BS"/>
</dbReference>
<dbReference type="Gene3D" id="3.30.559.10">
    <property type="entry name" value="Chloramphenicol acetyltransferase-like domain"/>
    <property type="match status" value="2"/>
</dbReference>
<dbReference type="InterPro" id="IPR000089">
    <property type="entry name" value="Biotin_lipoyl"/>
</dbReference>
<evidence type="ECO:0000256" key="4">
    <source>
        <dbReference type="ARBA" id="ARBA00022679"/>
    </source>
</evidence>
<dbReference type="EMBL" id="JACTAM010000002">
    <property type="protein sequence ID" value="KAI2667281.1"/>
    <property type="molecule type" value="Genomic_DNA"/>
</dbReference>
<evidence type="ECO:0000256" key="7">
    <source>
        <dbReference type="ARBA" id="ARBA00023315"/>
    </source>
</evidence>
<keyword evidence="4 8" id="KW-0808">Transferase</keyword>